<sequence>MRRGKKVRLVCSDIDGTVLGAPEAVTEFRRIWDGMSGDRPLLIYSTGRLLEDAKRVIREGGLPMPEYFIGGVGTMVEEVKDGKVLKEYSHVLDQNWDRRKVDELVRGIEGIEAQADEQQHEWKSSWFWHDAAEEDLDRLRSTLKEAGLEAQVIYSSARDLDVLPVTANKGNALRWICQRLGISLDEAVVCGDTGNDASMFLVPGVRGIAVGNAEPELLEAVRGTDAHLAKGKCAAGVIEGLKAFGVIEDTNISNS</sequence>
<evidence type="ECO:0000256" key="1">
    <source>
        <dbReference type="ARBA" id="ARBA00022801"/>
    </source>
</evidence>
<keyword evidence="1 4" id="KW-0378">Hydrolase</keyword>
<dbReference type="InterPro" id="IPR006380">
    <property type="entry name" value="SPP-like_dom"/>
</dbReference>
<evidence type="ECO:0000259" key="3">
    <source>
        <dbReference type="Pfam" id="PF05116"/>
    </source>
</evidence>
<reference evidence="5" key="1">
    <citation type="journal article" date="2019" name="Int. J. Syst. Evol. Microbiol.">
        <title>The Global Catalogue of Microorganisms (GCM) 10K type strain sequencing project: providing services to taxonomists for standard genome sequencing and annotation.</title>
        <authorList>
            <consortium name="The Broad Institute Genomics Platform"/>
            <consortium name="The Broad Institute Genome Sequencing Center for Infectious Disease"/>
            <person name="Wu L."/>
            <person name="Ma J."/>
        </authorList>
    </citation>
    <scope>NUCLEOTIDE SEQUENCE [LARGE SCALE GENOMIC DNA]</scope>
    <source>
        <strain evidence="5">CGMCC 4.1467</strain>
    </source>
</reference>
<dbReference type="InterPro" id="IPR051518">
    <property type="entry name" value="Sucrose_Phosphatase"/>
</dbReference>
<dbReference type="GO" id="GO:0016787">
    <property type="term" value="F:hydrolase activity"/>
    <property type="evidence" value="ECO:0007669"/>
    <property type="project" value="UniProtKB-KW"/>
</dbReference>
<comment type="caution">
    <text evidence="4">The sequence shown here is derived from an EMBL/GenBank/DDBJ whole genome shotgun (WGS) entry which is preliminary data.</text>
</comment>
<gene>
    <name evidence="4" type="ORF">ACFQY0_05725</name>
</gene>
<dbReference type="InterPro" id="IPR023214">
    <property type="entry name" value="HAD_sf"/>
</dbReference>
<dbReference type="SFLD" id="SFLDG01141">
    <property type="entry name" value="C2.B.1:_Sucrose_Phosphatase_Li"/>
    <property type="match status" value="1"/>
</dbReference>
<dbReference type="InterPro" id="IPR036412">
    <property type="entry name" value="HAD-like_sf"/>
</dbReference>
<dbReference type="SUPFAM" id="SSF56784">
    <property type="entry name" value="HAD-like"/>
    <property type="match status" value="1"/>
</dbReference>
<dbReference type="Pfam" id="PF05116">
    <property type="entry name" value="S6PP"/>
    <property type="match status" value="1"/>
</dbReference>
<proteinExistence type="predicted"/>
<accession>A0ABW2L2W2</accession>
<dbReference type="EMBL" id="JBHTBS010000002">
    <property type="protein sequence ID" value="MFC7336667.1"/>
    <property type="molecule type" value="Genomic_DNA"/>
</dbReference>
<dbReference type="Gene3D" id="3.90.1070.10">
    <property type="match status" value="1"/>
</dbReference>
<dbReference type="InterPro" id="IPR006379">
    <property type="entry name" value="HAD-SF_hydro_IIB"/>
</dbReference>
<dbReference type="Proteomes" id="UP001596472">
    <property type="component" value="Unassembled WGS sequence"/>
</dbReference>
<dbReference type="NCBIfam" id="TIGR01484">
    <property type="entry name" value="HAD-SF-IIB"/>
    <property type="match status" value="1"/>
</dbReference>
<keyword evidence="5" id="KW-1185">Reference proteome</keyword>
<evidence type="ECO:0000313" key="4">
    <source>
        <dbReference type="EMBL" id="MFC7336667.1"/>
    </source>
</evidence>
<evidence type="ECO:0000256" key="2">
    <source>
        <dbReference type="SAM" id="Coils"/>
    </source>
</evidence>
<feature type="coiled-coil region" evidence="2">
    <location>
        <begin position="101"/>
        <end position="149"/>
    </location>
</feature>
<dbReference type="SFLD" id="SFLDS00003">
    <property type="entry name" value="Haloacid_Dehalogenase"/>
    <property type="match status" value="1"/>
</dbReference>
<organism evidence="4 5">
    <name type="scientific">Haloferula chungangensis</name>
    <dbReference type="NCBI Taxonomy" id="1048331"/>
    <lineage>
        <taxon>Bacteria</taxon>
        <taxon>Pseudomonadati</taxon>
        <taxon>Verrucomicrobiota</taxon>
        <taxon>Verrucomicrobiia</taxon>
        <taxon>Verrucomicrobiales</taxon>
        <taxon>Verrucomicrobiaceae</taxon>
        <taxon>Haloferula</taxon>
    </lineage>
</organism>
<dbReference type="Gene3D" id="3.40.50.1000">
    <property type="entry name" value="HAD superfamily/HAD-like"/>
    <property type="match status" value="1"/>
</dbReference>
<evidence type="ECO:0000313" key="5">
    <source>
        <dbReference type="Proteomes" id="UP001596472"/>
    </source>
</evidence>
<dbReference type="SFLD" id="SFLDG01140">
    <property type="entry name" value="C2.B:_Phosphomannomutase_and_P"/>
    <property type="match status" value="1"/>
</dbReference>
<keyword evidence="2" id="KW-0175">Coiled coil</keyword>
<dbReference type="PANTHER" id="PTHR46521:SF4">
    <property type="entry name" value="SUCROSE-PHOSPHATASE 2-RELATED"/>
    <property type="match status" value="1"/>
</dbReference>
<feature type="domain" description="Sucrose phosphatase-like" evidence="3">
    <location>
        <begin position="8"/>
        <end position="245"/>
    </location>
</feature>
<dbReference type="RefSeq" id="WP_379710171.1">
    <property type="nucleotide sequence ID" value="NZ_JBHTBS010000002.1"/>
</dbReference>
<dbReference type="PANTHER" id="PTHR46521">
    <property type="entry name" value="SUCROSE-PHOSPHATASE 2-RELATED"/>
    <property type="match status" value="1"/>
</dbReference>
<name>A0ABW2L2W2_9BACT</name>
<protein>
    <submittedName>
        <fullName evidence="4">HAD-IIB family hydrolase</fullName>
    </submittedName>
</protein>